<accession>A0ABY3EQE9</accession>
<dbReference type="EMBL" id="VCIZ01000004">
    <property type="protein sequence ID" value="TSP13183.1"/>
    <property type="molecule type" value="Genomic_DNA"/>
</dbReference>
<organism evidence="3 4">
    <name type="scientific">Cupriavidus campinensis</name>
    <dbReference type="NCBI Taxonomy" id="151783"/>
    <lineage>
        <taxon>Bacteria</taxon>
        <taxon>Pseudomonadati</taxon>
        <taxon>Pseudomonadota</taxon>
        <taxon>Betaproteobacteria</taxon>
        <taxon>Burkholderiales</taxon>
        <taxon>Burkholderiaceae</taxon>
        <taxon>Cupriavidus</taxon>
    </lineage>
</organism>
<comment type="caution">
    <text evidence="3">The sequence shown here is derived from an EMBL/GenBank/DDBJ whole genome shotgun (WGS) entry which is preliminary data.</text>
</comment>
<keyword evidence="2" id="KW-0732">Signal</keyword>
<name>A0ABY3EQE9_9BURK</name>
<evidence type="ECO:0000256" key="1">
    <source>
        <dbReference type="SAM" id="MobiDB-lite"/>
    </source>
</evidence>
<evidence type="ECO:0008006" key="5">
    <source>
        <dbReference type="Google" id="ProtNLM"/>
    </source>
</evidence>
<feature type="chain" id="PRO_5045935528" description="Outer membrane lipoprotein" evidence="2">
    <location>
        <begin position="26"/>
        <end position="170"/>
    </location>
</feature>
<dbReference type="Proteomes" id="UP000318943">
    <property type="component" value="Unassembled WGS sequence"/>
</dbReference>
<feature type="region of interest" description="Disordered" evidence="1">
    <location>
        <begin position="28"/>
        <end position="48"/>
    </location>
</feature>
<reference evidence="3 4" key="1">
    <citation type="submission" date="2019-05" db="EMBL/GenBank/DDBJ databases">
        <title>Whole genome sequence analysis of Cupriavidus campinensis S14E4C strain.</title>
        <authorList>
            <person name="Abbaszade G."/>
            <person name="Szabo A."/>
            <person name="Toumi M."/>
            <person name="Toth E."/>
        </authorList>
    </citation>
    <scope>NUCLEOTIDE SEQUENCE [LARGE SCALE GENOMIC DNA]</scope>
    <source>
        <strain evidence="3 4">S14E4C</strain>
    </source>
</reference>
<feature type="signal peptide" evidence="2">
    <location>
        <begin position="1"/>
        <end position="25"/>
    </location>
</feature>
<protein>
    <recommendedName>
        <fullName evidence="5">Outer membrane lipoprotein</fullName>
    </recommendedName>
</protein>
<dbReference type="RefSeq" id="WP_144197468.1">
    <property type="nucleotide sequence ID" value="NZ_CAJPVH010000003.1"/>
</dbReference>
<evidence type="ECO:0000256" key="2">
    <source>
        <dbReference type="SAM" id="SignalP"/>
    </source>
</evidence>
<sequence length="170" mass="18941">MPFKPTLPAMLAVFLCAACTPPMLADRSAPMQGPTAPKPYPPPPETRATPIATRVIDLSGSCKRTEEDGFREDALVKVSRNAVQTLKWKLWVSRKGSCQFDLEDFKQVQQTPHIELHAIDGSACKLMVWQDPRRVTLAHARCEKHCTPGIYEQAWPVLFDPKSGACAEIR</sequence>
<feature type="compositionally biased region" description="Pro residues" evidence="1">
    <location>
        <begin position="36"/>
        <end position="45"/>
    </location>
</feature>
<evidence type="ECO:0000313" key="4">
    <source>
        <dbReference type="Proteomes" id="UP000318943"/>
    </source>
</evidence>
<proteinExistence type="predicted"/>
<evidence type="ECO:0000313" key="3">
    <source>
        <dbReference type="EMBL" id="TSP13183.1"/>
    </source>
</evidence>
<keyword evidence="4" id="KW-1185">Reference proteome</keyword>
<gene>
    <name evidence="3" type="ORF">FGG12_09820</name>
</gene>